<organism evidence="1 2">
    <name type="scientific">Sulfurospirillum diekertiae</name>
    <dbReference type="NCBI Taxonomy" id="1854492"/>
    <lineage>
        <taxon>Bacteria</taxon>
        <taxon>Pseudomonadati</taxon>
        <taxon>Campylobacterota</taxon>
        <taxon>Epsilonproteobacteria</taxon>
        <taxon>Campylobacterales</taxon>
        <taxon>Sulfurospirillaceae</taxon>
        <taxon>Sulfurospirillum</taxon>
    </lineage>
</organism>
<reference evidence="1 2" key="1">
    <citation type="journal article" date="2017" name="Environ. Sci. Technol.">
        <title>Organohalide Respiration with Chlorinated Ethenes under Low pH Conditions.</title>
        <authorList>
            <person name="Yang Y."/>
            <person name="Capiro N.L."/>
            <person name="Marcet T.F."/>
            <person name="Yan J."/>
            <person name="Pennell K.D."/>
            <person name="Loffler F.E."/>
        </authorList>
    </citation>
    <scope>NUCLEOTIDE SEQUENCE [LARGE SCALE GENOMIC DNA]</scope>
    <source>
        <strain evidence="1 2">ACSDCE</strain>
    </source>
</reference>
<gene>
    <name evidence="1" type="ORF">FA584_00360</name>
</gene>
<evidence type="ECO:0000313" key="1">
    <source>
        <dbReference type="EMBL" id="QIR74752.1"/>
    </source>
</evidence>
<name>A0A6G9VMN9_9BACT</name>
<dbReference type="RefSeq" id="WP_167748984.1">
    <property type="nucleotide sequence ID" value="NZ_CP039734.2"/>
</dbReference>
<accession>A0A6G9VMN9</accession>
<dbReference type="Proteomes" id="UP000502831">
    <property type="component" value="Chromosome"/>
</dbReference>
<evidence type="ECO:0000313" key="2">
    <source>
        <dbReference type="Proteomes" id="UP000502831"/>
    </source>
</evidence>
<proteinExistence type="predicted"/>
<dbReference type="AlphaFoldDB" id="A0A6G9VMN9"/>
<protein>
    <submittedName>
        <fullName evidence="1">Uncharacterized protein</fullName>
    </submittedName>
</protein>
<sequence length="79" mass="9420">MLIDRISNLENEVKAMKTILLKLPTWFPLTSEFAQEHHMSMNGLRKWCLKNLHPDSFVKRGRFWYIHKSEIANVRPNIV</sequence>
<dbReference type="EMBL" id="CP039734">
    <property type="protein sequence ID" value="QIR74752.1"/>
    <property type="molecule type" value="Genomic_DNA"/>
</dbReference>